<dbReference type="Proteomes" id="UP001501358">
    <property type="component" value="Unassembled WGS sequence"/>
</dbReference>
<dbReference type="EC" id="6.3.5.9" evidence="7"/>
<gene>
    <name evidence="7" type="primary">cobB</name>
    <name evidence="11" type="ORF">GCM10010406_12980</name>
</gene>
<dbReference type="Gene3D" id="3.40.50.880">
    <property type="match status" value="1"/>
</dbReference>
<evidence type="ECO:0000259" key="9">
    <source>
        <dbReference type="Pfam" id="PF01656"/>
    </source>
</evidence>
<dbReference type="InterPro" id="IPR002586">
    <property type="entry name" value="CobQ/CobB/MinD/ParA_Nub-bd_dom"/>
</dbReference>
<feature type="region of interest" description="Disordered" evidence="8">
    <location>
        <begin position="415"/>
        <end position="480"/>
    </location>
</feature>
<comment type="similarity">
    <text evidence="7">Belongs to the CobB/CbiA family.</text>
</comment>
<proteinExistence type="inferred from homology"/>
<evidence type="ECO:0000256" key="5">
    <source>
        <dbReference type="ARBA" id="ARBA00022842"/>
    </source>
</evidence>
<feature type="domain" description="CobQ/CobB/MinD/ParA nucleotide binding" evidence="9">
    <location>
        <begin position="9"/>
        <end position="193"/>
    </location>
</feature>
<evidence type="ECO:0000313" key="12">
    <source>
        <dbReference type="Proteomes" id="UP001501358"/>
    </source>
</evidence>
<comment type="function">
    <text evidence="7">Catalyzes the ATP-dependent amidation of the two carboxylate groups at positions a and c of hydrogenobyrinate, using either L-glutamine or ammonia as the nitrogen source.</text>
</comment>
<comment type="miscellaneous">
    <text evidence="7">The a and c carboxylates of hydrogenobyrinate are activated for nucleophilic attack via formation of a phosphorylated intermediate by ATP. CobB catalyzes first the amidation of the c-carboxylate, and then that of the a-carboxylate.</text>
</comment>
<evidence type="ECO:0000256" key="3">
    <source>
        <dbReference type="ARBA" id="ARBA00022741"/>
    </source>
</evidence>
<dbReference type="RefSeq" id="WP_344382138.1">
    <property type="nucleotide sequence ID" value="NZ_BAAATA010000005.1"/>
</dbReference>
<dbReference type="PANTHER" id="PTHR43873">
    <property type="entry name" value="COBYRINATE A,C-DIAMIDE SYNTHASE"/>
    <property type="match status" value="1"/>
</dbReference>
<dbReference type="Pfam" id="PF01656">
    <property type="entry name" value="CbiA"/>
    <property type="match status" value="1"/>
</dbReference>
<dbReference type="SUPFAM" id="SSF52317">
    <property type="entry name" value="Class I glutamine amidotransferase-like"/>
    <property type="match status" value="1"/>
</dbReference>
<feature type="site" description="Increases nucleophilicity of active site Cys" evidence="7">
    <location>
        <position position="507"/>
    </location>
</feature>
<dbReference type="InterPro" id="IPR027417">
    <property type="entry name" value="P-loop_NTPase"/>
</dbReference>
<name>A0ABN3L6K7_9ACTN</name>
<feature type="compositionally biased region" description="Gly residues" evidence="8">
    <location>
        <begin position="418"/>
        <end position="430"/>
    </location>
</feature>
<dbReference type="NCBIfam" id="TIGR00379">
    <property type="entry name" value="cobB"/>
    <property type="match status" value="1"/>
</dbReference>
<keyword evidence="4 7" id="KW-0067">ATP-binding</keyword>
<keyword evidence="12" id="KW-1185">Reference proteome</keyword>
<feature type="compositionally biased region" description="Gly residues" evidence="8">
    <location>
        <begin position="470"/>
        <end position="480"/>
    </location>
</feature>
<protein>
    <recommendedName>
        <fullName evidence="7">Hydrogenobyrinate a,c-diamide synthase</fullName>
        <ecNumber evidence="7">6.3.5.9</ecNumber>
    </recommendedName>
    <alternativeName>
        <fullName evidence="7">Hydrogenobyrinic acid a,c-diamide synthase</fullName>
    </alternativeName>
</protein>
<feature type="compositionally biased region" description="Gly residues" evidence="8">
    <location>
        <begin position="444"/>
        <end position="456"/>
    </location>
</feature>
<dbReference type="EMBL" id="BAAATA010000005">
    <property type="protein sequence ID" value="GAA2478250.1"/>
    <property type="molecule type" value="Genomic_DNA"/>
</dbReference>
<organism evidence="11 12">
    <name type="scientific">Streptomyces thermolineatus</name>
    <dbReference type="NCBI Taxonomy" id="44033"/>
    <lineage>
        <taxon>Bacteria</taxon>
        <taxon>Bacillati</taxon>
        <taxon>Actinomycetota</taxon>
        <taxon>Actinomycetes</taxon>
        <taxon>Kitasatosporales</taxon>
        <taxon>Streptomycetaceae</taxon>
        <taxon>Streptomyces</taxon>
    </lineage>
</organism>
<keyword evidence="6 7" id="KW-0315">Glutamine amidotransferase</keyword>
<dbReference type="Gene3D" id="3.40.50.300">
    <property type="entry name" value="P-loop containing nucleotide triphosphate hydrolases"/>
    <property type="match status" value="1"/>
</dbReference>
<dbReference type="InterPro" id="IPR011698">
    <property type="entry name" value="GATase_3"/>
</dbReference>
<dbReference type="SUPFAM" id="SSF52540">
    <property type="entry name" value="P-loop containing nucleoside triphosphate hydrolases"/>
    <property type="match status" value="1"/>
</dbReference>
<comment type="caution">
    <text evidence="11">The sequence shown here is derived from an EMBL/GenBank/DDBJ whole genome shotgun (WGS) entry which is preliminary data.</text>
</comment>
<evidence type="ECO:0000256" key="8">
    <source>
        <dbReference type="SAM" id="MobiDB-lite"/>
    </source>
</evidence>
<evidence type="ECO:0000256" key="1">
    <source>
        <dbReference type="ARBA" id="ARBA00001946"/>
    </source>
</evidence>
<keyword evidence="7" id="KW-0169">Cobalamin biosynthesis</keyword>
<sequence length="530" mass="53155">MVSTSVPRLVVAAPASGSGKTTVATGLMAAFASRGLAVSPHKVGPDYIDPGYHALATGRPGRNLDAYLCGPERIGPLFLHGARGADLAVVEGVMGLFDGAAGQGELASTAHVAKLLRAPVVLVVDASSQSRSVAALVHGFASWDPQVRVGGVILNKVASDRHEELLREALDESGVPVLGVLRRAEPVSTPSRHLGLVPVAERTAQAVESVRELAERVRAGCDLDALLALARSAPPLPGPAWNPADEADEAVGAAGAVGSRTDGAAASRPVVAVAGGPAFTFSYAEHAELLAAAGAEVAAFDPLRDEELPAGTAGLVVGGGFPEVYAPELSANEPLRAAVAALAASGAPVAAECAGLLYLARSLDGKPMCGVLDAEARMTDRLTLGYREAVAVGDNVLAAAGTRVRGHEFHRTAVEPVAGGGTGRGSGGCPPGQHSHRTAVEPVAGGGTGRGSGGCPPGQHSHRTAVEPAAGGGTGAAAGGGPAWGFTHPVRRVEGWAAGSVHASYLHVHWAGAPGVARRLVSNCSGRPAV</sequence>
<dbReference type="PANTHER" id="PTHR43873:SF1">
    <property type="entry name" value="COBYRINATE A,C-DIAMIDE SYNTHASE"/>
    <property type="match status" value="1"/>
</dbReference>
<dbReference type="InterPro" id="IPR029062">
    <property type="entry name" value="Class_I_gatase-like"/>
</dbReference>
<keyword evidence="2 7" id="KW-0436">Ligase</keyword>
<dbReference type="NCBIfam" id="NF002204">
    <property type="entry name" value="PRK01077.1"/>
    <property type="match status" value="1"/>
</dbReference>
<dbReference type="Pfam" id="PF07685">
    <property type="entry name" value="GATase_3"/>
    <property type="match status" value="1"/>
</dbReference>
<comment type="cofactor">
    <cofactor evidence="1 7">
        <name>Mg(2+)</name>
        <dbReference type="ChEBI" id="CHEBI:18420"/>
    </cofactor>
</comment>
<dbReference type="InterPro" id="IPR004484">
    <property type="entry name" value="CbiA/CobB_synth"/>
</dbReference>
<evidence type="ECO:0000256" key="6">
    <source>
        <dbReference type="ARBA" id="ARBA00022962"/>
    </source>
</evidence>
<evidence type="ECO:0000313" key="11">
    <source>
        <dbReference type="EMBL" id="GAA2478250.1"/>
    </source>
</evidence>
<evidence type="ECO:0000256" key="4">
    <source>
        <dbReference type="ARBA" id="ARBA00022840"/>
    </source>
</evidence>
<keyword evidence="5 7" id="KW-0460">Magnesium</keyword>
<dbReference type="PROSITE" id="PS51274">
    <property type="entry name" value="GATASE_COBBQ"/>
    <property type="match status" value="1"/>
</dbReference>
<evidence type="ECO:0000259" key="10">
    <source>
        <dbReference type="Pfam" id="PF07685"/>
    </source>
</evidence>
<feature type="domain" description="CobB/CobQ-like glutamine amidotransferase" evidence="10">
    <location>
        <begin position="271"/>
        <end position="412"/>
    </location>
</feature>
<feature type="active site" description="Nucleophile" evidence="7">
    <location>
        <position position="353"/>
    </location>
</feature>
<accession>A0ABN3L6K7</accession>
<dbReference type="CDD" id="cd05388">
    <property type="entry name" value="CobB_N"/>
    <property type="match status" value="1"/>
</dbReference>
<keyword evidence="3 7" id="KW-0547">Nucleotide-binding</keyword>
<reference evidence="11 12" key="1">
    <citation type="journal article" date="2019" name="Int. J. Syst. Evol. Microbiol.">
        <title>The Global Catalogue of Microorganisms (GCM) 10K type strain sequencing project: providing services to taxonomists for standard genome sequencing and annotation.</title>
        <authorList>
            <consortium name="The Broad Institute Genomics Platform"/>
            <consortium name="The Broad Institute Genome Sequencing Center for Infectious Disease"/>
            <person name="Wu L."/>
            <person name="Ma J."/>
        </authorList>
    </citation>
    <scope>NUCLEOTIDE SEQUENCE [LARGE SCALE GENOMIC DNA]</scope>
    <source>
        <strain evidence="11 12">JCM 6307</strain>
    </source>
</reference>
<evidence type="ECO:0000256" key="7">
    <source>
        <dbReference type="HAMAP-Rule" id="MF_00027"/>
    </source>
</evidence>
<comment type="domain">
    <text evidence="7">Comprises of two domains. The C-terminal domain contains the binding site for glutamine and catalyzes the hydrolysis of this substrate to glutamate and ammonia. The N-terminal domain is anticipated to bind ATP and hydrogenobyrinate and catalyzes the ultimate synthesis of the diamide product. The ammonia produced via the glutaminase domain is probably translocated to the adjacent domain via a molecular tunnel, where it reacts with an activated intermediate.</text>
</comment>
<dbReference type="HAMAP" id="MF_00027">
    <property type="entry name" value="CobB_CbiA"/>
    <property type="match status" value="1"/>
</dbReference>
<evidence type="ECO:0000256" key="2">
    <source>
        <dbReference type="ARBA" id="ARBA00022598"/>
    </source>
</evidence>
<comment type="pathway">
    <text evidence="7">Cofactor biosynthesis; adenosylcobalamin biosynthesis; cob(II)yrinate a,c-diamide from precorrin-2 (aerobic route): step 9/10.</text>
</comment>
<comment type="catalytic activity">
    <reaction evidence="7">
        <text>hydrogenobyrinate + 2 L-glutamine + 2 ATP + 2 H2O = hydrogenobyrinate a,c-diamide + 2 L-glutamate + 2 ADP + 2 phosphate + 2 H(+)</text>
        <dbReference type="Rhea" id="RHEA:12544"/>
        <dbReference type="ChEBI" id="CHEBI:15377"/>
        <dbReference type="ChEBI" id="CHEBI:15378"/>
        <dbReference type="ChEBI" id="CHEBI:29985"/>
        <dbReference type="ChEBI" id="CHEBI:30616"/>
        <dbReference type="ChEBI" id="CHEBI:43474"/>
        <dbReference type="ChEBI" id="CHEBI:58359"/>
        <dbReference type="ChEBI" id="CHEBI:77873"/>
        <dbReference type="ChEBI" id="CHEBI:77874"/>
        <dbReference type="ChEBI" id="CHEBI:456216"/>
        <dbReference type="EC" id="6.3.5.9"/>
    </reaction>
</comment>